<dbReference type="OrthoDB" id="3243782at2759"/>
<reference evidence="2" key="1">
    <citation type="submission" date="2013-08" db="EMBL/GenBank/DDBJ databases">
        <title>Gene expansion shapes genome architecture in the human pathogen Lichtheimia corymbifera: an evolutionary genomics analysis in the ancient terrestrial Mucorales (Mucoromycotina).</title>
        <authorList>
            <person name="Schwartze V.U."/>
            <person name="Winter S."/>
            <person name="Shelest E."/>
            <person name="Marcet-Houben M."/>
            <person name="Horn F."/>
            <person name="Wehner S."/>
            <person name="Hoffmann K."/>
            <person name="Riege K."/>
            <person name="Sammeth M."/>
            <person name="Nowrousian M."/>
            <person name="Valiante V."/>
            <person name="Linde J."/>
            <person name="Jacobsen I.D."/>
            <person name="Marz M."/>
            <person name="Brakhage A.A."/>
            <person name="Gabaldon T."/>
            <person name="Bocker S."/>
            <person name="Voigt K."/>
        </authorList>
    </citation>
    <scope>NUCLEOTIDE SEQUENCE [LARGE SCALE GENOMIC DNA]</scope>
    <source>
        <strain evidence="2">FSU 9682</strain>
    </source>
</reference>
<evidence type="ECO:0000313" key="2">
    <source>
        <dbReference type="EMBL" id="CDH61443.1"/>
    </source>
</evidence>
<comment type="caution">
    <text evidence="2">The sequence shown here is derived from an EMBL/GenBank/DDBJ whole genome shotgun (WGS) entry which is preliminary data.</text>
</comment>
<protein>
    <submittedName>
        <fullName evidence="2">Uncharacterized protein</fullName>
    </submittedName>
</protein>
<keyword evidence="3" id="KW-1185">Reference proteome</keyword>
<dbReference type="Proteomes" id="UP000027586">
    <property type="component" value="Unassembled WGS sequence"/>
</dbReference>
<evidence type="ECO:0000256" key="1">
    <source>
        <dbReference type="SAM" id="MobiDB-lite"/>
    </source>
</evidence>
<dbReference type="VEuPathDB" id="FungiDB:LCOR_12218.1"/>
<feature type="region of interest" description="Disordered" evidence="1">
    <location>
        <begin position="1"/>
        <end position="23"/>
    </location>
</feature>
<feature type="compositionally biased region" description="Basic residues" evidence="1">
    <location>
        <begin position="1"/>
        <end position="11"/>
    </location>
</feature>
<name>A0A068SGF6_9FUNG</name>
<organism evidence="2 3">
    <name type="scientific">Lichtheimia corymbifera JMRC:FSU:9682</name>
    <dbReference type="NCBI Taxonomy" id="1263082"/>
    <lineage>
        <taxon>Eukaryota</taxon>
        <taxon>Fungi</taxon>
        <taxon>Fungi incertae sedis</taxon>
        <taxon>Mucoromycota</taxon>
        <taxon>Mucoromycotina</taxon>
        <taxon>Mucoromycetes</taxon>
        <taxon>Mucorales</taxon>
        <taxon>Lichtheimiaceae</taxon>
        <taxon>Lichtheimia</taxon>
    </lineage>
</organism>
<evidence type="ECO:0000313" key="3">
    <source>
        <dbReference type="Proteomes" id="UP000027586"/>
    </source>
</evidence>
<accession>A0A068SGF6</accession>
<proteinExistence type="predicted"/>
<dbReference type="STRING" id="1263082.A0A068SGF6"/>
<sequence>MPSQRSTRRSAARSITRSARRSARRSASPARYVDVMVIDQVVQFWYNLSEVHGDDLDLVQRVIDSFHEEPIVIPANAQRAHMTSILAQRSALVHTLMLMNPVPVPEPWSFARFVALLHELPAMVANGLPAKALFLVPFGGVLPGAPANGPQSDQHFDVEAPISESITNLVTRFDVDSAHLVSEYIPAIGPVDFYTLQMTSFNVKGSLHFLFKVPGQADRVELSSIPNFHFAQFGFNRRWHVNIFFPYLGDAVSDGILKVFTDHIFLAAVEAVAPFDRMGFGGSYKGDQERFRNEQGHIYPGAFHLEHVHLENVVDRMRSIIQGNHDLAYFRDFFFDTWCSGIKAVCSEPIQDPRQGYAMLRELLQESLNDLEWGFIDDFNSFIDFAIEAIPERDEPILPVIGLPRTYTASTSNALLHRFFTPDGHDHPVQHVHRQDPFLHFAHIGGWAAYVSSGVPPNHLGCVSMQVYSKFKTRFYQYEPGKDRHGISLDAERIYNQRIKRFDSFCKHTLETAPSYHDGVRIEVRVQLFAFYRHHQEIQHILSETINVPDSICWVQTASIYPVWRALHQGLAWAVENMDHGSEHNNLSFARRASVACFLASHVSGWFSRPDDNHNGWRQVYRILNETRAPGSSFMVNRRVFTFTAFDTLTVRRVLDNDVLARLLPESFVEIERYPGAQSISRRRRAVRTINATVSIAPPPPRINAPPEYQETLQNMTREINLLDENKRNWRPFKELRTQLSWFGVCSMQEFAQKLVFAYLRGSAQMATTLLGSAIDDSTAKYFERHINPAFLASKELLQNILPAANTYYGRQRSGVNSVAEYLALRVFQPVDQLNNASVVADVDLGQNYYHLKESRMAYIITIRALKASGKHEDAERLYNAIMERSGIGFL</sequence>
<gene>
    <name evidence="2" type="ORF">LCOR_12218.1</name>
</gene>
<dbReference type="AlphaFoldDB" id="A0A068SGF6"/>
<dbReference type="EMBL" id="CBTN010000190">
    <property type="protein sequence ID" value="CDH61443.1"/>
    <property type="molecule type" value="Genomic_DNA"/>
</dbReference>